<sequence length="160" mass="17790">MVAICTPYLICLMPRQHPKNETTSVSSLPVVDKDEFPDPHKDMAKAIVKACGSDAQPCRPLHIMFGTHTSSLSQLQAAVAIFCSTHKLYVRSYGIVMDEAMLHLSSPKPSGHAYWPLRRDVLYNFNGPNEHHGPSIRFSLVGPCMASEMLRQQVIGRRSS</sequence>
<name>A0AAN9QI98_CANGL</name>
<evidence type="ECO:0000313" key="2">
    <source>
        <dbReference type="Proteomes" id="UP001367508"/>
    </source>
</evidence>
<gene>
    <name evidence="1" type="ORF">VNO77_19153</name>
</gene>
<protein>
    <submittedName>
        <fullName evidence="1">Uncharacterized protein</fullName>
    </submittedName>
</protein>
<comment type="caution">
    <text evidence="1">The sequence shown here is derived from an EMBL/GenBank/DDBJ whole genome shotgun (WGS) entry which is preliminary data.</text>
</comment>
<organism evidence="1 2">
    <name type="scientific">Canavalia gladiata</name>
    <name type="common">Sword bean</name>
    <name type="synonym">Dolichos gladiatus</name>
    <dbReference type="NCBI Taxonomy" id="3824"/>
    <lineage>
        <taxon>Eukaryota</taxon>
        <taxon>Viridiplantae</taxon>
        <taxon>Streptophyta</taxon>
        <taxon>Embryophyta</taxon>
        <taxon>Tracheophyta</taxon>
        <taxon>Spermatophyta</taxon>
        <taxon>Magnoliopsida</taxon>
        <taxon>eudicotyledons</taxon>
        <taxon>Gunneridae</taxon>
        <taxon>Pentapetalae</taxon>
        <taxon>rosids</taxon>
        <taxon>fabids</taxon>
        <taxon>Fabales</taxon>
        <taxon>Fabaceae</taxon>
        <taxon>Papilionoideae</taxon>
        <taxon>50 kb inversion clade</taxon>
        <taxon>NPAAA clade</taxon>
        <taxon>indigoferoid/millettioid clade</taxon>
        <taxon>Phaseoleae</taxon>
        <taxon>Canavalia</taxon>
    </lineage>
</organism>
<keyword evidence="2" id="KW-1185">Reference proteome</keyword>
<evidence type="ECO:0000313" key="1">
    <source>
        <dbReference type="EMBL" id="KAK7338540.1"/>
    </source>
</evidence>
<proteinExistence type="predicted"/>
<dbReference type="Proteomes" id="UP001367508">
    <property type="component" value="Unassembled WGS sequence"/>
</dbReference>
<dbReference type="AlphaFoldDB" id="A0AAN9QI98"/>
<reference evidence="1 2" key="1">
    <citation type="submission" date="2024-01" db="EMBL/GenBank/DDBJ databases">
        <title>The genomes of 5 underutilized Papilionoideae crops provide insights into root nodulation and disease resistanc.</title>
        <authorList>
            <person name="Jiang F."/>
        </authorList>
    </citation>
    <scope>NUCLEOTIDE SEQUENCE [LARGE SCALE GENOMIC DNA]</scope>
    <source>
        <strain evidence="1">LVBAO_FW01</strain>
        <tissue evidence="1">Leaves</tissue>
    </source>
</reference>
<accession>A0AAN9QI98</accession>
<dbReference type="EMBL" id="JAYMYQ010000004">
    <property type="protein sequence ID" value="KAK7338540.1"/>
    <property type="molecule type" value="Genomic_DNA"/>
</dbReference>